<reference evidence="2" key="1">
    <citation type="journal article" date="2014" name="Int. J. Syst. Evol. Microbiol.">
        <title>Complete genome sequence of Corynebacterium casei LMG S-19264T (=DSM 44701T), isolated from a smear-ripened cheese.</title>
        <authorList>
            <consortium name="US DOE Joint Genome Institute (JGI-PGF)"/>
            <person name="Walter F."/>
            <person name="Albersmeier A."/>
            <person name="Kalinowski J."/>
            <person name="Ruckert C."/>
        </authorList>
    </citation>
    <scope>NUCLEOTIDE SEQUENCE</scope>
    <source>
        <strain evidence="2">CGMCC 1.15367</strain>
    </source>
</reference>
<evidence type="ECO:0000256" key="1">
    <source>
        <dbReference type="SAM" id="MobiDB-lite"/>
    </source>
</evidence>
<protein>
    <recommendedName>
        <fullName evidence="4">Replication protein</fullName>
    </recommendedName>
</protein>
<keyword evidence="3" id="KW-1185">Reference proteome</keyword>
<proteinExistence type="predicted"/>
<organism evidence="2 3">
    <name type="scientific">Aureimonas endophytica</name>
    <dbReference type="NCBI Taxonomy" id="2027858"/>
    <lineage>
        <taxon>Bacteria</taxon>
        <taxon>Pseudomonadati</taxon>
        <taxon>Pseudomonadota</taxon>
        <taxon>Alphaproteobacteria</taxon>
        <taxon>Hyphomicrobiales</taxon>
        <taxon>Aurantimonadaceae</taxon>
        <taxon>Aureimonas</taxon>
    </lineage>
</organism>
<feature type="compositionally biased region" description="Low complexity" evidence="1">
    <location>
        <begin position="37"/>
        <end position="63"/>
    </location>
</feature>
<feature type="region of interest" description="Disordered" evidence="1">
    <location>
        <begin position="1"/>
        <end position="108"/>
    </location>
</feature>
<sequence>MAARLRAVREAVDVRGPLPGSAAAPPLDRRSREPVDGTATATVAAVFGTQPVPATATTGPATALRSDASARPGGPGLVSRGGPFLSEVSQPARETPEAPREVEDRPHLLATTRGRYDLRHGIAGALRPADRRGPAVCGCGTASADVEDVHIHLTDEGRAYVSGVYRCDSALLCPTCATRRAMEIQGGLEEAVRACIGKGGMVWFVTPTAKRTRNQALAAMKEGVQAAWREARMGAGWKGPAARAGLLGVSNVLEAPWSPSTGWGVHLHALVFFDHQDEARAERAVRLLLARYLRRLRTRGLKASSGAQQAERCHDAEKAAAYCGKLASELAHGWVKEGRKEKSTSVHPFALAARATMRENDGAPLVVPGLERVTAKECLALWREYAACMKGLRLGVVSPGLKAKLGIVSASADDEAGGVAQTLEEQRVGSLPFTTWNSLLRRGLAGTFLGRVELEVDPLDGTGFEAVELWAYGATDDGRAADHALWADDGALDAHVADMIAQRPTLEEWVALETSDPDIGRSGRPTPAVPAVATVGDEDRAAEADGRREAAVLRAADHASRMAGALGTARAVAQAAATSGLPATEIGTAIARLAGSPVLAALAPHAARFEVDSLAA</sequence>
<gene>
    <name evidence="2" type="ORF">GCM10011390_30650</name>
</gene>
<comment type="caution">
    <text evidence="2">The sequence shown here is derived from an EMBL/GenBank/DDBJ whole genome shotgun (WGS) entry which is preliminary data.</text>
</comment>
<evidence type="ECO:0008006" key="4">
    <source>
        <dbReference type="Google" id="ProtNLM"/>
    </source>
</evidence>
<name>A0A916ZRY6_9HYPH</name>
<dbReference type="EMBL" id="BMIQ01000004">
    <property type="protein sequence ID" value="GGE09434.1"/>
    <property type="molecule type" value="Genomic_DNA"/>
</dbReference>
<dbReference type="Proteomes" id="UP000644699">
    <property type="component" value="Unassembled WGS sequence"/>
</dbReference>
<evidence type="ECO:0000313" key="3">
    <source>
        <dbReference type="Proteomes" id="UP000644699"/>
    </source>
</evidence>
<evidence type="ECO:0000313" key="2">
    <source>
        <dbReference type="EMBL" id="GGE09434.1"/>
    </source>
</evidence>
<dbReference type="AlphaFoldDB" id="A0A916ZRY6"/>
<feature type="compositionally biased region" description="Basic and acidic residues" evidence="1">
    <location>
        <begin position="94"/>
        <end position="107"/>
    </location>
</feature>
<accession>A0A916ZRY6</accession>
<reference evidence="2" key="2">
    <citation type="submission" date="2020-09" db="EMBL/GenBank/DDBJ databases">
        <authorList>
            <person name="Sun Q."/>
            <person name="Zhou Y."/>
        </authorList>
    </citation>
    <scope>NUCLEOTIDE SEQUENCE</scope>
    <source>
        <strain evidence="2">CGMCC 1.15367</strain>
    </source>
</reference>
<feature type="compositionally biased region" description="Low complexity" evidence="1">
    <location>
        <begin position="16"/>
        <end position="26"/>
    </location>
</feature>